<dbReference type="EMBL" id="BONV01000010">
    <property type="protein sequence ID" value="GIG79757.1"/>
    <property type="molecule type" value="Genomic_DNA"/>
</dbReference>
<accession>A0A8J3PS04</accession>
<dbReference type="SUPFAM" id="SSF50118">
    <property type="entry name" value="Cell growth inhibitor/plasmid maintenance toxic component"/>
    <property type="match status" value="1"/>
</dbReference>
<dbReference type="Gene3D" id="2.30.30.110">
    <property type="match status" value="1"/>
</dbReference>
<dbReference type="GO" id="GO:0004521">
    <property type="term" value="F:RNA endonuclease activity"/>
    <property type="evidence" value="ECO:0007669"/>
    <property type="project" value="TreeGrafter"/>
</dbReference>
<dbReference type="EC" id="3.1.-.-" evidence="3"/>
<keyword evidence="3" id="KW-0540">Nuclease</keyword>
<dbReference type="GO" id="GO:0016787">
    <property type="term" value="F:hydrolase activity"/>
    <property type="evidence" value="ECO:0007669"/>
    <property type="project" value="UniProtKB-KW"/>
</dbReference>
<reference evidence="4 5" key="1">
    <citation type="submission" date="2021-01" db="EMBL/GenBank/DDBJ databases">
        <title>Whole genome shotgun sequence of Planotetraspora kaengkrachanensis NBRC 104272.</title>
        <authorList>
            <person name="Komaki H."/>
            <person name="Tamura T."/>
        </authorList>
    </citation>
    <scope>NUCLEOTIDE SEQUENCE [LARGE SCALE GENOMIC DNA]</scope>
    <source>
        <strain evidence="4 5">NBRC 104272</strain>
    </source>
</reference>
<dbReference type="PIRSF" id="PIRSF033490">
    <property type="entry name" value="MazF"/>
    <property type="match status" value="1"/>
</dbReference>
<evidence type="ECO:0000256" key="1">
    <source>
        <dbReference type="ARBA" id="ARBA00007521"/>
    </source>
</evidence>
<comment type="similarity">
    <text evidence="1 3">Belongs to the PemK/MazF family.</text>
</comment>
<gene>
    <name evidence="4" type="ORF">Pka01_28840</name>
</gene>
<dbReference type="PANTHER" id="PTHR33988">
    <property type="entry name" value="ENDORIBONUCLEASE MAZF-RELATED"/>
    <property type="match status" value="1"/>
</dbReference>
<keyword evidence="5" id="KW-1185">Reference proteome</keyword>
<dbReference type="RefSeq" id="WP_203883198.1">
    <property type="nucleotide sequence ID" value="NZ_BAABHH010000004.1"/>
</dbReference>
<evidence type="ECO:0000313" key="5">
    <source>
        <dbReference type="Proteomes" id="UP000630097"/>
    </source>
</evidence>
<sequence length="112" mass="12400">MRIDQGDIWLTDFGQTLGREQAGTRPAVIMSGPALNGVPLGLVVTAPVTTTARDWPFHVAMDTLETGLNKPSWAMLEQVRSVSVRRLHRRLGSVDDAVFDQLKAVLQHLLRK</sequence>
<name>A0A8J3PS04_9ACTN</name>
<evidence type="ECO:0000256" key="3">
    <source>
        <dbReference type="PIRNR" id="PIRNR033490"/>
    </source>
</evidence>
<dbReference type="AlphaFoldDB" id="A0A8J3PS04"/>
<dbReference type="Pfam" id="PF02452">
    <property type="entry name" value="PemK_toxin"/>
    <property type="match status" value="1"/>
</dbReference>
<protein>
    <recommendedName>
        <fullName evidence="3">mRNA interferase</fullName>
        <ecNumber evidence="3">3.1.-.-</ecNumber>
    </recommendedName>
</protein>
<keyword evidence="2" id="KW-1277">Toxin-antitoxin system</keyword>
<organism evidence="4 5">
    <name type="scientific">Planotetraspora kaengkrachanensis</name>
    <dbReference type="NCBI Taxonomy" id="575193"/>
    <lineage>
        <taxon>Bacteria</taxon>
        <taxon>Bacillati</taxon>
        <taxon>Actinomycetota</taxon>
        <taxon>Actinomycetes</taxon>
        <taxon>Streptosporangiales</taxon>
        <taxon>Streptosporangiaceae</taxon>
        <taxon>Planotetraspora</taxon>
    </lineage>
</organism>
<evidence type="ECO:0000256" key="2">
    <source>
        <dbReference type="ARBA" id="ARBA00022649"/>
    </source>
</evidence>
<comment type="function">
    <text evidence="3">Toxic component of a type II toxin-antitoxin (TA) system.</text>
</comment>
<dbReference type="GO" id="GO:0003677">
    <property type="term" value="F:DNA binding"/>
    <property type="evidence" value="ECO:0007669"/>
    <property type="project" value="InterPro"/>
</dbReference>
<keyword evidence="3" id="KW-0255">Endonuclease</keyword>
<keyword evidence="3" id="KW-0378">Hydrolase</keyword>
<dbReference type="InterPro" id="IPR011067">
    <property type="entry name" value="Plasmid_toxin/cell-grow_inhib"/>
</dbReference>
<proteinExistence type="inferred from homology"/>
<dbReference type="Proteomes" id="UP000630097">
    <property type="component" value="Unassembled WGS sequence"/>
</dbReference>
<dbReference type="GO" id="GO:0016075">
    <property type="term" value="P:rRNA catabolic process"/>
    <property type="evidence" value="ECO:0007669"/>
    <property type="project" value="TreeGrafter"/>
</dbReference>
<dbReference type="InterPro" id="IPR003477">
    <property type="entry name" value="PemK-like"/>
</dbReference>
<comment type="caution">
    <text evidence="4">The sequence shown here is derived from an EMBL/GenBank/DDBJ whole genome shotgun (WGS) entry which is preliminary data.</text>
</comment>
<dbReference type="GO" id="GO:0006402">
    <property type="term" value="P:mRNA catabolic process"/>
    <property type="evidence" value="ECO:0007669"/>
    <property type="project" value="TreeGrafter"/>
</dbReference>
<evidence type="ECO:0000313" key="4">
    <source>
        <dbReference type="EMBL" id="GIG79757.1"/>
    </source>
</evidence>